<protein>
    <submittedName>
        <fullName evidence="1">NAD dependent epimerase/dehydratase family protein</fullName>
    </submittedName>
</protein>
<gene>
    <name evidence="1" type="ORF">Harvfovirus36_17</name>
</gene>
<dbReference type="EMBL" id="MK072278">
    <property type="protein sequence ID" value="AYV81486.1"/>
    <property type="molecule type" value="Genomic_DNA"/>
</dbReference>
<dbReference type="Gene3D" id="3.40.50.720">
    <property type="entry name" value="NAD(P)-binding Rossmann-like Domain"/>
    <property type="match status" value="1"/>
</dbReference>
<organism evidence="1">
    <name type="scientific">Harvfovirus sp</name>
    <dbReference type="NCBI Taxonomy" id="2487768"/>
    <lineage>
        <taxon>Viruses</taxon>
        <taxon>Varidnaviria</taxon>
        <taxon>Bamfordvirae</taxon>
        <taxon>Nucleocytoviricota</taxon>
        <taxon>Megaviricetes</taxon>
        <taxon>Imitervirales</taxon>
        <taxon>Mimiviridae</taxon>
        <taxon>Klosneuvirinae</taxon>
    </lineage>
</organism>
<feature type="non-terminal residue" evidence="1">
    <location>
        <position position="59"/>
    </location>
</feature>
<reference evidence="1" key="1">
    <citation type="submission" date="2018-10" db="EMBL/GenBank/DDBJ databases">
        <title>Hidden diversity of soil giant viruses.</title>
        <authorList>
            <person name="Schulz F."/>
            <person name="Alteio L."/>
            <person name="Goudeau D."/>
            <person name="Ryan E.M."/>
            <person name="Malmstrom R.R."/>
            <person name="Blanchard J."/>
            <person name="Woyke T."/>
        </authorList>
    </citation>
    <scope>NUCLEOTIDE SEQUENCE</scope>
    <source>
        <strain evidence="1">HAV1</strain>
    </source>
</reference>
<proteinExistence type="predicted"/>
<evidence type="ECO:0000313" key="1">
    <source>
        <dbReference type="EMBL" id="AYV81486.1"/>
    </source>
</evidence>
<accession>A0A3G5A2M9</accession>
<sequence length="59" mass="6929">MYKEIVSPSFEWKNFSVQEQSKILAAGRSNNYLSTDKLEHMYPSVKNIKDAVRDVLYQM</sequence>
<name>A0A3G5A2M9_9VIRU</name>